<protein>
    <submittedName>
        <fullName evidence="1">Uncharacterized protein</fullName>
    </submittedName>
</protein>
<feature type="non-terminal residue" evidence="1">
    <location>
        <position position="1"/>
    </location>
</feature>
<dbReference type="OrthoDB" id="4368687at2759"/>
<evidence type="ECO:0000313" key="2">
    <source>
        <dbReference type="Proteomes" id="UP000054321"/>
    </source>
</evidence>
<dbReference type="InParanoid" id="A0A0C3G973"/>
<name>A0A0C3G973_OIDMZ</name>
<gene>
    <name evidence="1" type="ORF">OIDMADRAFT_62240</name>
</gene>
<reference evidence="1 2" key="1">
    <citation type="submission" date="2014-04" db="EMBL/GenBank/DDBJ databases">
        <authorList>
            <consortium name="DOE Joint Genome Institute"/>
            <person name="Kuo A."/>
            <person name="Martino E."/>
            <person name="Perotto S."/>
            <person name="Kohler A."/>
            <person name="Nagy L.G."/>
            <person name="Floudas D."/>
            <person name="Copeland A."/>
            <person name="Barry K.W."/>
            <person name="Cichocki N."/>
            <person name="Veneault-Fourrey C."/>
            <person name="LaButti K."/>
            <person name="Lindquist E.A."/>
            <person name="Lipzen A."/>
            <person name="Lundell T."/>
            <person name="Morin E."/>
            <person name="Murat C."/>
            <person name="Sun H."/>
            <person name="Tunlid A."/>
            <person name="Henrissat B."/>
            <person name="Grigoriev I.V."/>
            <person name="Hibbett D.S."/>
            <person name="Martin F."/>
            <person name="Nordberg H.P."/>
            <person name="Cantor M.N."/>
            <person name="Hua S.X."/>
        </authorList>
    </citation>
    <scope>NUCLEOTIDE SEQUENCE [LARGE SCALE GENOMIC DNA]</scope>
    <source>
        <strain evidence="1 2">Zn</strain>
    </source>
</reference>
<dbReference type="Proteomes" id="UP000054321">
    <property type="component" value="Unassembled WGS sequence"/>
</dbReference>
<organism evidence="1 2">
    <name type="scientific">Oidiodendron maius (strain Zn)</name>
    <dbReference type="NCBI Taxonomy" id="913774"/>
    <lineage>
        <taxon>Eukaryota</taxon>
        <taxon>Fungi</taxon>
        <taxon>Dikarya</taxon>
        <taxon>Ascomycota</taxon>
        <taxon>Pezizomycotina</taxon>
        <taxon>Leotiomycetes</taxon>
        <taxon>Leotiomycetes incertae sedis</taxon>
        <taxon>Myxotrichaceae</taxon>
        <taxon>Oidiodendron</taxon>
    </lineage>
</organism>
<proteinExistence type="predicted"/>
<dbReference type="EMBL" id="KN832906">
    <property type="protein sequence ID" value="KIM92765.1"/>
    <property type="molecule type" value="Genomic_DNA"/>
</dbReference>
<keyword evidence="2" id="KW-1185">Reference proteome</keyword>
<dbReference type="AlphaFoldDB" id="A0A0C3G973"/>
<accession>A0A0C3G973</accession>
<sequence>EADLQDIEDTTWEEASTQQRFPIEKAVTAEEIEERLKWGAWKAPGPSDDLPAGFLKACGRPLSTILAAITQASFDLEYFPKRFRSAGVVVLKKPGKTLTQQQTAGG</sequence>
<dbReference type="HOGENOM" id="CLU_2229558_0_0_1"/>
<reference evidence="2" key="2">
    <citation type="submission" date="2015-01" db="EMBL/GenBank/DDBJ databases">
        <title>Evolutionary Origins and Diversification of the Mycorrhizal Mutualists.</title>
        <authorList>
            <consortium name="DOE Joint Genome Institute"/>
            <consortium name="Mycorrhizal Genomics Consortium"/>
            <person name="Kohler A."/>
            <person name="Kuo A."/>
            <person name="Nagy L.G."/>
            <person name="Floudas D."/>
            <person name="Copeland A."/>
            <person name="Barry K.W."/>
            <person name="Cichocki N."/>
            <person name="Veneault-Fourrey C."/>
            <person name="LaButti K."/>
            <person name="Lindquist E.A."/>
            <person name="Lipzen A."/>
            <person name="Lundell T."/>
            <person name="Morin E."/>
            <person name="Murat C."/>
            <person name="Riley R."/>
            <person name="Ohm R."/>
            <person name="Sun H."/>
            <person name="Tunlid A."/>
            <person name="Henrissat B."/>
            <person name="Grigoriev I.V."/>
            <person name="Hibbett D.S."/>
            <person name="Martin F."/>
        </authorList>
    </citation>
    <scope>NUCLEOTIDE SEQUENCE [LARGE SCALE GENOMIC DNA]</scope>
    <source>
        <strain evidence="2">Zn</strain>
    </source>
</reference>
<evidence type="ECO:0000313" key="1">
    <source>
        <dbReference type="EMBL" id="KIM92765.1"/>
    </source>
</evidence>